<gene>
    <name evidence="2" type="ORF">ACFOSB_00875</name>
</gene>
<reference evidence="3" key="1">
    <citation type="journal article" date="2019" name="Int. J. Syst. Evol. Microbiol.">
        <title>The Global Catalogue of Microorganisms (GCM) 10K type strain sequencing project: providing services to taxonomists for standard genome sequencing and annotation.</title>
        <authorList>
            <consortium name="The Broad Institute Genomics Platform"/>
            <consortium name="The Broad Institute Genome Sequencing Center for Infectious Disease"/>
            <person name="Wu L."/>
            <person name="Ma J."/>
        </authorList>
    </citation>
    <scope>NUCLEOTIDE SEQUENCE [LARGE SCALE GENOMIC DNA]</scope>
    <source>
        <strain evidence="3">CCTCC AB 2017081</strain>
    </source>
</reference>
<dbReference type="EMBL" id="JBHRZG010000001">
    <property type="protein sequence ID" value="MFC3831413.1"/>
    <property type="molecule type" value="Genomic_DNA"/>
</dbReference>
<dbReference type="Proteomes" id="UP001595803">
    <property type="component" value="Unassembled WGS sequence"/>
</dbReference>
<name>A0ABV7Z2F2_9DEIO</name>
<keyword evidence="1" id="KW-0732">Signal</keyword>
<keyword evidence="3" id="KW-1185">Reference proteome</keyword>
<evidence type="ECO:0000313" key="3">
    <source>
        <dbReference type="Proteomes" id="UP001595803"/>
    </source>
</evidence>
<comment type="caution">
    <text evidence="2">The sequence shown here is derived from an EMBL/GenBank/DDBJ whole genome shotgun (WGS) entry which is preliminary data.</text>
</comment>
<evidence type="ECO:0000313" key="2">
    <source>
        <dbReference type="EMBL" id="MFC3831413.1"/>
    </source>
</evidence>
<dbReference type="RefSeq" id="WP_295819627.1">
    <property type="nucleotide sequence ID" value="NZ_JBHRZG010000001.1"/>
</dbReference>
<evidence type="ECO:0000256" key="1">
    <source>
        <dbReference type="SAM" id="SignalP"/>
    </source>
</evidence>
<accession>A0ABV7Z2F2</accession>
<feature type="signal peptide" evidence="1">
    <location>
        <begin position="1"/>
        <end position="18"/>
    </location>
</feature>
<protein>
    <submittedName>
        <fullName evidence="2">Uncharacterized protein</fullName>
    </submittedName>
</protein>
<sequence length="113" mass="12155">MRRILLLLTLGCSSLAAAATVTLTPGQTGHLGDQTVTLLRVQDSRCPINARCIRAGELTATVLVRRGRLLRLLTLELPETTTRPWAGVGLTWASDVEIGKRVPLQVTLTDGPT</sequence>
<organism evidence="2 3">
    <name type="scientific">Deinococcus rufus</name>
    <dbReference type="NCBI Taxonomy" id="2136097"/>
    <lineage>
        <taxon>Bacteria</taxon>
        <taxon>Thermotogati</taxon>
        <taxon>Deinococcota</taxon>
        <taxon>Deinococci</taxon>
        <taxon>Deinococcales</taxon>
        <taxon>Deinococcaceae</taxon>
        <taxon>Deinococcus</taxon>
    </lineage>
</organism>
<proteinExistence type="predicted"/>
<feature type="chain" id="PRO_5046438117" evidence="1">
    <location>
        <begin position="19"/>
        <end position="113"/>
    </location>
</feature>